<gene>
    <name evidence="2" type="ORF">SHK19_07595</name>
</gene>
<organism evidence="2 3">
    <name type="scientific">Nocardioides bizhenqiangii</name>
    <dbReference type="NCBI Taxonomy" id="3095076"/>
    <lineage>
        <taxon>Bacteria</taxon>
        <taxon>Bacillati</taxon>
        <taxon>Actinomycetota</taxon>
        <taxon>Actinomycetes</taxon>
        <taxon>Propionibacteriales</taxon>
        <taxon>Nocardioidaceae</taxon>
        <taxon>Nocardioides</taxon>
    </lineage>
</organism>
<reference evidence="3" key="1">
    <citation type="submission" date="2023-12" db="EMBL/GenBank/DDBJ databases">
        <title>Novel species in genus Nocardioides.</title>
        <authorList>
            <person name="Zhou H."/>
        </authorList>
    </citation>
    <scope>NUCLEOTIDE SEQUENCE [LARGE SCALE GENOMIC DNA]</scope>
    <source>
        <strain evidence="3">HM61</strain>
    </source>
</reference>
<evidence type="ECO:0000313" key="2">
    <source>
        <dbReference type="EMBL" id="WQQ28086.1"/>
    </source>
</evidence>
<proteinExistence type="predicted"/>
<keyword evidence="3" id="KW-1185">Reference proteome</keyword>
<evidence type="ECO:0000256" key="1">
    <source>
        <dbReference type="SAM" id="SignalP"/>
    </source>
</evidence>
<accession>A0ABZ0ZWJ3</accession>
<evidence type="ECO:0000313" key="3">
    <source>
        <dbReference type="Proteomes" id="UP001327225"/>
    </source>
</evidence>
<dbReference type="Proteomes" id="UP001327225">
    <property type="component" value="Chromosome"/>
</dbReference>
<evidence type="ECO:0008006" key="4">
    <source>
        <dbReference type="Google" id="ProtNLM"/>
    </source>
</evidence>
<feature type="signal peptide" evidence="1">
    <location>
        <begin position="1"/>
        <end position="36"/>
    </location>
</feature>
<protein>
    <recommendedName>
        <fullName evidence="4">DUF4185 domain-containing protein</fullName>
    </recommendedName>
</protein>
<feature type="chain" id="PRO_5045898896" description="DUF4185 domain-containing protein" evidence="1">
    <location>
        <begin position="37"/>
        <end position="547"/>
    </location>
</feature>
<dbReference type="EMBL" id="CP141059">
    <property type="protein sequence ID" value="WQQ28086.1"/>
    <property type="molecule type" value="Genomic_DNA"/>
</dbReference>
<dbReference type="RefSeq" id="WP_322938291.1">
    <property type="nucleotide sequence ID" value="NZ_CP141059.1"/>
</dbReference>
<sequence>MQLRPKSILRPRWRLGLVAAVAATLSVGLLPSTEGAAPAPAVSAPGSAAVAAGAADLGFAVQLGPEQRVTGPTNQGDNPFFSEKRGTKLYAYFGTSRTIEWRFNGRLTNPRIILNRGGAGKFDECGAWMQGSIQKITAQRWVAFYHAEGKGPGSDDCDHYGDTTVWRMARAVTTNGGKTWRRPGYPNNVVVAGVGATASTGVTNAGTGRVVKVGDYFYMFFKTAHGPKPGPSGIQVARSPVSSEGAPGSWKKYFCHPATILQPAYCAFDENGIGGKSTQIGGISEKARYIAWNSALNRWIGFDASGARGFRLFASEVGTGATADARQADALFDGDGNPKRWMNYTDTYPLVSTENDPYVDQWGGHIRNRRSKQLYAYPSIGGLDGNSWLTGSQFYVYYVKLFPGDKFTHRYLFRRKVTVVPNSDAFNRVELTLYRNGTGQRRSSTEAPKEKAFRRVGATGYLLSHGATGWKQVFDCVRRGDHALFAERCKTGWRANRRVGFIRPRTNDVATVPIYRCFAKRSHYVSTSPGCGGGKREARIGFALTSL</sequence>
<name>A0ABZ0ZWJ3_9ACTN</name>
<keyword evidence="1" id="KW-0732">Signal</keyword>